<evidence type="ECO:0000313" key="1">
    <source>
        <dbReference type="EMBL" id="KMS51984.1"/>
    </source>
</evidence>
<protein>
    <submittedName>
        <fullName evidence="1">Uncharacterized protein</fullName>
    </submittedName>
</protein>
<reference evidence="1 2" key="1">
    <citation type="journal article" date="2015" name="G3 (Bethesda)">
        <title>Insights into Ongoing Evolution of the Hexachlorocyclohexane Catabolic Pathway from Comparative Genomics of Ten Sphingomonadaceae Strains.</title>
        <authorList>
            <person name="Pearce S.L."/>
            <person name="Oakeshott J.G."/>
            <person name="Pandey G."/>
        </authorList>
    </citation>
    <scope>NUCLEOTIDE SEQUENCE [LARGE SCALE GENOMIC DNA]</scope>
    <source>
        <strain evidence="1 2">LL02</strain>
    </source>
</reference>
<dbReference type="AlphaFoldDB" id="A0A0J7XK02"/>
<gene>
    <name evidence="1" type="ORF">V474_02745</name>
</gene>
<proteinExistence type="predicted"/>
<dbReference type="EMBL" id="JACU01000010">
    <property type="protein sequence ID" value="KMS51984.1"/>
    <property type="molecule type" value="Genomic_DNA"/>
</dbReference>
<dbReference type="SUPFAM" id="SSF82784">
    <property type="entry name" value="OsmC-like"/>
    <property type="match status" value="1"/>
</dbReference>
<dbReference type="RefSeq" id="WP_269085155.1">
    <property type="nucleotide sequence ID" value="NZ_KQ130457.1"/>
</dbReference>
<dbReference type="PATRIC" id="fig|1114963.3.peg.4170"/>
<sequence length="44" mass="4806">MLDILLGGIDIERAEEIVRIALSVCPYTIALDSEVEIACSVRTN</sequence>
<dbReference type="InterPro" id="IPR036102">
    <property type="entry name" value="OsmC/Ohrsf"/>
</dbReference>
<comment type="caution">
    <text evidence="1">The sequence shown here is derived from an EMBL/GenBank/DDBJ whole genome shotgun (WGS) entry which is preliminary data.</text>
</comment>
<dbReference type="Proteomes" id="UP000052268">
    <property type="component" value="Unassembled WGS sequence"/>
</dbReference>
<accession>A0A0J7XK02</accession>
<evidence type="ECO:0000313" key="2">
    <source>
        <dbReference type="Proteomes" id="UP000052268"/>
    </source>
</evidence>
<name>A0A0J7XK02_9SPHN</name>
<organism evidence="1 2">
    <name type="scientific">Novosphingobium barchaimii LL02</name>
    <dbReference type="NCBI Taxonomy" id="1114963"/>
    <lineage>
        <taxon>Bacteria</taxon>
        <taxon>Pseudomonadati</taxon>
        <taxon>Pseudomonadota</taxon>
        <taxon>Alphaproteobacteria</taxon>
        <taxon>Sphingomonadales</taxon>
        <taxon>Sphingomonadaceae</taxon>
        <taxon>Novosphingobium</taxon>
    </lineage>
</organism>
<keyword evidence="2" id="KW-1185">Reference proteome</keyword>